<evidence type="ECO:0000256" key="1">
    <source>
        <dbReference type="SAM" id="Coils"/>
    </source>
</evidence>
<keyword evidence="1" id="KW-0175">Coiled coil</keyword>
<comment type="caution">
    <text evidence="2">The sequence shown here is derived from an EMBL/GenBank/DDBJ whole genome shotgun (WGS) entry which is preliminary data.</text>
</comment>
<accession>A0ABU1FRA7</accession>
<reference evidence="3" key="1">
    <citation type="submission" date="2023-07" db="EMBL/GenBank/DDBJ databases">
        <title>Description of three actinobacteria isolated from air of manufacturing shop in a pharmaceutical factory.</title>
        <authorList>
            <person name="Zhang D.-F."/>
        </authorList>
    </citation>
    <scope>NUCLEOTIDE SEQUENCE [LARGE SCALE GENOMIC DNA]</scope>
    <source>
        <strain evidence="3">CCTCC AB 207010</strain>
    </source>
</reference>
<name>A0ABU1FRA7_9MICC</name>
<evidence type="ECO:0000313" key="2">
    <source>
        <dbReference type="EMBL" id="MDR5711192.1"/>
    </source>
</evidence>
<proteinExistence type="predicted"/>
<keyword evidence="3" id="KW-1185">Reference proteome</keyword>
<dbReference type="RefSeq" id="WP_310536579.1">
    <property type="nucleotide sequence ID" value="NZ_BAAAOC010000092.1"/>
</dbReference>
<evidence type="ECO:0000313" key="3">
    <source>
        <dbReference type="Proteomes" id="UP001260872"/>
    </source>
</evidence>
<gene>
    <name evidence="2" type="ORF">RH857_03425</name>
</gene>
<dbReference type="EMBL" id="JAVKGT010000006">
    <property type="protein sequence ID" value="MDR5711192.1"/>
    <property type="molecule type" value="Genomic_DNA"/>
</dbReference>
<dbReference type="Proteomes" id="UP001260872">
    <property type="component" value="Unassembled WGS sequence"/>
</dbReference>
<organism evidence="2 3">
    <name type="scientific">Nesterenkonia flava</name>
    <dbReference type="NCBI Taxonomy" id="469799"/>
    <lineage>
        <taxon>Bacteria</taxon>
        <taxon>Bacillati</taxon>
        <taxon>Actinomycetota</taxon>
        <taxon>Actinomycetes</taxon>
        <taxon>Micrococcales</taxon>
        <taxon>Micrococcaceae</taxon>
        <taxon>Nesterenkonia</taxon>
    </lineage>
</organism>
<protein>
    <submittedName>
        <fullName evidence="2">Uncharacterized protein</fullName>
    </submittedName>
</protein>
<sequence>MAEAEKLDPEWDEALKDMEIELEIILRDAEATVTEIRKELAEQRLRRRQHEQIDKLPEYLATTRGRWRDLKALFTEVLEELRSGDGERDSRT</sequence>
<feature type="coiled-coil region" evidence="1">
    <location>
        <begin position="26"/>
        <end position="53"/>
    </location>
</feature>